<dbReference type="PROSITE" id="PS51278">
    <property type="entry name" value="GATASE_TYPE_2"/>
    <property type="match status" value="1"/>
</dbReference>
<organism evidence="5 6">
    <name type="scientific">Trichophyton rubrum</name>
    <name type="common">Athlete's foot fungus</name>
    <name type="synonym">Epidermophyton rubrum</name>
    <dbReference type="NCBI Taxonomy" id="5551"/>
    <lineage>
        <taxon>Eukaryota</taxon>
        <taxon>Fungi</taxon>
        <taxon>Dikarya</taxon>
        <taxon>Ascomycota</taxon>
        <taxon>Pezizomycotina</taxon>
        <taxon>Eurotiomycetes</taxon>
        <taxon>Eurotiomycetidae</taxon>
        <taxon>Onygenales</taxon>
        <taxon>Arthrodermataceae</taxon>
        <taxon>Trichophyton</taxon>
    </lineage>
</organism>
<dbReference type="VEuPathDB" id="FungiDB:TERG_08021"/>
<evidence type="ECO:0000256" key="3">
    <source>
        <dbReference type="ARBA" id="ARBA00022962"/>
    </source>
</evidence>
<name>A0A178F411_TRIRU</name>
<protein>
    <submittedName>
        <fullName evidence="5">Asparagine synthetase</fullName>
    </submittedName>
</protein>
<evidence type="ECO:0000256" key="1">
    <source>
        <dbReference type="ARBA" id="ARBA00022605"/>
    </source>
</evidence>
<dbReference type="GO" id="GO:0006529">
    <property type="term" value="P:asparagine biosynthetic process"/>
    <property type="evidence" value="ECO:0007669"/>
    <property type="project" value="UniProtKB-KW"/>
</dbReference>
<reference evidence="5 6" key="1">
    <citation type="submission" date="2016-05" db="EMBL/GenBank/DDBJ databases">
        <title>Genome sequencing of Trichophyton rubrum CMCC(F)T1i isolated from hair.</title>
        <authorList>
            <person name="Zhan P."/>
            <person name="Tao Y."/>
            <person name="Liu W."/>
        </authorList>
    </citation>
    <scope>NUCLEOTIDE SEQUENCE [LARGE SCALE GENOMIC DNA]</scope>
    <source>
        <strain evidence="6">CMCC(F)T1i</strain>
    </source>
</reference>
<dbReference type="InterPro" id="IPR051857">
    <property type="entry name" value="Asn_synthetase_domain"/>
</dbReference>
<evidence type="ECO:0000256" key="2">
    <source>
        <dbReference type="ARBA" id="ARBA00022888"/>
    </source>
</evidence>
<dbReference type="CDD" id="cd01991">
    <property type="entry name" value="Asn_synthase_B_C"/>
    <property type="match status" value="1"/>
</dbReference>
<proteinExistence type="predicted"/>
<accession>A0A178F411</accession>
<dbReference type="PANTHER" id="PTHR45937">
    <property type="entry name" value="ASPARAGINE SYNTHETASE DOMAIN-CONTAINING PROTEIN 1"/>
    <property type="match status" value="1"/>
</dbReference>
<dbReference type="InterPro" id="IPR014729">
    <property type="entry name" value="Rossmann-like_a/b/a_fold"/>
</dbReference>
<dbReference type="InterPro" id="IPR029055">
    <property type="entry name" value="Ntn_hydrolases_N"/>
</dbReference>
<evidence type="ECO:0000313" key="5">
    <source>
        <dbReference type="EMBL" id="OAL67049.1"/>
    </source>
</evidence>
<dbReference type="GO" id="GO:0004066">
    <property type="term" value="F:asparagine synthase (glutamine-hydrolyzing) activity"/>
    <property type="evidence" value="ECO:0007669"/>
    <property type="project" value="InterPro"/>
</dbReference>
<dbReference type="InterPro" id="IPR017932">
    <property type="entry name" value="GATase_2_dom"/>
</dbReference>
<sequence>MSIGRPWPDPSIQKKRRIIVLPRLPRPPARRDDLISRPLDARGYLATAEGHFTSTTSNNTQPYLRHDVRRGYFTMCGIFFSLSNEKYCYPSQLTEKLIQHRGPDSYQTECVRVNQTAAYLTFASSVLGLRGDSIQKQPLVDDSQSVLCWNGEVWKFADRALDGNDTYAIFQYFMDAVKPCNGEQAEDTLEKLCTAVNNISGPFSFVFYDSCSCRIFYGRDYLGRRSLLHGWSSDGNFRISSIRDGDISDYFEEVDTAGIHVIDLTSLTEQENMEANAGTPTCPVKTSVIPWSPDPTSSLKRPIPAMDTSLPERGFVSPLAIDSSCIETLQEKLLESLRLRLLTIPGALTSTETKVAILFSGGLDCTLVARLAHDVLPMGAPIDLLNVAFENPRVVAAATKGSISGTSSTSVYDDCPDRRTGISSFQELKRVCPGREWRFVRIDVPYTETMEHRPRVKHLMAPHNTEMDLSIACALYFASRGEGMHHSEYSDREAGVNYTTPARVLLSGLGADEVFAGYSRHAIAFSRHGFRGLVDEVQLDVGRLGKRNLGRDDRVISHWGKEARYPYLDEDFLTWALSRPIWEKCGFGCKQAKTELEPNVEDGKKALRLVAWKLGMKNVAMEKKRAIQFGSRTAKMESGRSRGTQVLE</sequence>
<keyword evidence="2" id="KW-0061">Asparagine biosynthesis</keyword>
<dbReference type="SUPFAM" id="SSF52402">
    <property type="entry name" value="Adenine nucleotide alpha hydrolases-like"/>
    <property type="match status" value="1"/>
</dbReference>
<keyword evidence="1" id="KW-0028">Amino-acid biosynthesis</keyword>
<dbReference type="AlphaFoldDB" id="A0A178F411"/>
<dbReference type="Pfam" id="PF13537">
    <property type="entry name" value="GATase_7"/>
    <property type="match status" value="1"/>
</dbReference>
<evidence type="ECO:0000259" key="4">
    <source>
        <dbReference type="PROSITE" id="PS51278"/>
    </source>
</evidence>
<dbReference type="Gene3D" id="3.60.20.10">
    <property type="entry name" value="Glutamine Phosphoribosylpyrophosphate, subunit 1, domain 1"/>
    <property type="match status" value="1"/>
</dbReference>
<dbReference type="InterPro" id="IPR001962">
    <property type="entry name" value="Asn_synthase"/>
</dbReference>
<dbReference type="Gene3D" id="3.40.50.620">
    <property type="entry name" value="HUPs"/>
    <property type="match status" value="1"/>
</dbReference>
<evidence type="ECO:0000313" key="6">
    <source>
        <dbReference type="Proteomes" id="UP000243015"/>
    </source>
</evidence>
<dbReference type="Proteomes" id="UP000243015">
    <property type="component" value="Unassembled WGS sequence"/>
</dbReference>
<gene>
    <name evidence="5" type="ORF">A7C99_1464</name>
</gene>
<feature type="domain" description="Glutamine amidotransferase type-2" evidence="4">
    <location>
        <begin position="76"/>
        <end position="265"/>
    </location>
</feature>
<keyword evidence="3" id="KW-0315">Glutamine amidotransferase</keyword>
<dbReference type="SUPFAM" id="SSF56235">
    <property type="entry name" value="N-terminal nucleophile aminohydrolases (Ntn hydrolases)"/>
    <property type="match status" value="1"/>
</dbReference>
<dbReference type="EMBL" id="LHPM01000011">
    <property type="protein sequence ID" value="OAL67049.1"/>
    <property type="molecule type" value="Genomic_DNA"/>
</dbReference>
<comment type="caution">
    <text evidence="5">The sequence shown here is derived from an EMBL/GenBank/DDBJ whole genome shotgun (WGS) entry which is preliminary data.</text>
</comment>
<dbReference type="PANTHER" id="PTHR45937:SF1">
    <property type="entry name" value="ASPARAGINE SYNTHETASE DOMAIN-CONTAINING PROTEIN 1"/>
    <property type="match status" value="1"/>
</dbReference>